<dbReference type="InterPro" id="IPR035995">
    <property type="entry name" value="Bowman-Birk_prot_inh"/>
</dbReference>
<dbReference type="Gramene" id="rna41472">
    <property type="protein sequence ID" value="RHN46935.1"/>
    <property type="gene ID" value="gene41472"/>
</dbReference>
<feature type="chain" id="PRO_5014574034" evidence="7">
    <location>
        <begin position="29"/>
        <end position="113"/>
    </location>
</feature>
<dbReference type="SMART" id="SM00269">
    <property type="entry name" value="BowB"/>
    <property type="match status" value="1"/>
</dbReference>
<evidence type="ECO:0000313" key="10">
    <source>
        <dbReference type="EMBL" id="RHN46935.1"/>
    </source>
</evidence>
<evidence type="ECO:0000313" key="13">
    <source>
        <dbReference type="Proteomes" id="UP000265566"/>
    </source>
</evidence>
<dbReference type="AlphaFoldDB" id="G7L4L0"/>
<keyword evidence="4 5" id="KW-1015">Disulfide bond</keyword>
<reference evidence="10" key="5">
    <citation type="journal article" date="2018" name="Nat. Plants">
        <title>Whole-genome landscape of Medicago truncatula symbiotic genes.</title>
        <authorList>
            <person name="Pecrix Y."/>
            <person name="Gamas P."/>
            <person name="Carrere S."/>
        </authorList>
    </citation>
    <scope>NUCLEOTIDE SEQUENCE</scope>
    <source>
        <tissue evidence="10">Leaves</tissue>
    </source>
</reference>
<feature type="disulfide bond" evidence="5">
    <location>
        <begin position="80"/>
        <end position="87"/>
    </location>
</feature>
<evidence type="ECO:0000256" key="4">
    <source>
        <dbReference type="ARBA" id="ARBA00023157"/>
    </source>
</evidence>
<keyword evidence="12" id="KW-1185">Reference proteome</keyword>
<evidence type="ECO:0000313" key="9">
    <source>
        <dbReference type="EMBL" id="AES80158.1"/>
    </source>
</evidence>
<reference evidence="9 12" key="2">
    <citation type="journal article" date="2014" name="BMC Genomics">
        <title>An improved genome release (version Mt4.0) for the model legume Medicago truncatula.</title>
        <authorList>
            <person name="Tang H."/>
            <person name="Krishnakumar V."/>
            <person name="Bidwell S."/>
            <person name="Rosen B."/>
            <person name="Chan A."/>
            <person name="Zhou S."/>
            <person name="Gentzbittel L."/>
            <person name="Childs K.L."/>
            <person name="Yandell M."/>
            <person name="Gundlach H."/>
            <person name="Mayer K.F."/>
            <person name="Schwartz D.C."/>
            <person name="Town C.D."/>
        </authorList>
    </citation>
    <scope>GENOME REANNOTATION</scope>
    <source>
        <strain evidence="11 12">cv. Jemalong A17</strain>
    </source>
</reference>
<dbReference type="EMBL" id="PSQE01000007">
    <property type="protein sequence ID" value="RHN46935.1"/>
    <property type="molecule type" value="Genomic_DNA"/>
</dbReference>
<evidence type="ECO:0000256" key="6">
    <source>
        <dbReference type="RuleBase" id="RU003856"/>
    </source>
</evidence>
<dbReference type="PaxDb" id="3880-AES80158"/>
<evidence type="ECO:0000313" key="12">
    <source>
        <dbReference type="Proteomes" id="UP000002051"/>
    </source>
</evidence>
<reference evidence="9 12" key="1">
    <citation type="journal article" date="2011" name="Nature">
        <title>The Medicago genome provides insight into the evolution of rhizobial symbioses.</title>
        <authorList>
            <person name="Young N.D."/>
            <person name="Debelle F."/>
            <person name="Oldroyd G.E."/>
            <person name="Geurts R."/>
            <person name="Cannon S.B."/>
            <person name="Udvardi M.K."/>
            <person name="Benedito V.A."/>
            <person name="Mayer K.F."/>
            <person name="Gouzy J."/>
            <person name="Schoof H."/>
            <person name="Van de Peer Y."/>
            <person name="Proost S."/>
            <person name="Cook D.R."/>
            <person name="Meyers B.C."/>
            <person name="Spannagl M."/>
            <person name="Cheung F."/>
            <person name="De Mita S."/>
            <person name="Krishnakumar V."/>
            <person name="Gundlach H."/>
            <person name="Zhou S."/>
            <person name="Mudge J."/>
            <person name="Bharti A.K."/>
            <person name="Murray J.D."/>
            <person name="Naoumkina M.A."/>
            <person name="Rosen B."/>
            <person name="Silverstein K.A."/>
            <person name="Tang H."/>
            <person name="Rombauts S."/>
            <person name="Zhao P.X."/>
            <person name="Zhou P."/>
            <person name="Barbe V."/>
            <person name="Bardou P."/>
            <person name="Bechner M."/>
            <person name="Bellec A."/>
            <person name="Berger A."/>
            <person name="Berges H."/>
            <person name="Bidwell S."/>
            <person name="Bisseling T."/>
            <person name="Choisne N."/>
            <person name="Couloux A."/>
            <person name="Denny R."/>
            <person name="Deshpande S."/>
            <person name="Dai X."/>
            <person name="Doyle J.J."/>
            <person name="Dudez A.M."/>
            <person name="Farmer A.D."/>
            <person name="Fouteau S."/>
            <person name="Franken C."/>
            <person name="Gibelin C."/>
            <person name="Gish J."/>
            <person name="Goldstein S."/>
            <person name="Gonzalez A.J."/>
            <person name="Green P.J."/>
            <person name="Hallab A."/>
            <person name="Hartog M."/>
            <person name="Hua A."/>
            <person name="Humphray S.J."/>
            <person name="Jeong D.H."/>
            <person name="Jing Y."/>
            <person name="Jocker A."/>
            <person name="Kenton S.M."/>
            <person name="Kim D.J."/>
            <person name="Klee K."/>
            <person name="Lai H."/>
            <person name="Lang C."/>
            <person name="Lin S."/>
            <person name="Macmil S.L."/>
            <person name="Magdelenat G."/>
            <person name="Matthews L."/>
            <person name="McCorrison J."/>
            <person name="Monaghan E.L."/>
            <person name="Mun J.H."/>
            <person name="Najar F.Z."/>
            <person name="Nicholson C."/>
            <person name="Noirot C."/>
            <person name="O'Bleness M."/>
            <person name="Paule C.R."/>
            <person name="Poulain J."/>
            <person name="Prion F."/>
            <person name="Qin B."/>
            <person name="Qu C."/>
            <person name="Retzel E.F."/>
            <person name="Riddle C."/>
            <person name="Sallet E."/>
            <person name="Samain S."/>
            <person name="Samson N."/>
            <person name="Sanders I."/>
            <person name="Saurat O."/>
            <person name="Scarpelli C."/>
            <person name="Schiex T."/>
            <person name="Segurens B."/>
            <person name="Severin A.J."/>
            <person name="Sherrier D.J."/>
            <person name="Shi R."/>
            <person name="Sims S."/>
            <person name="Singer S.R."/>
            <person name="Sinharoy S."/>
            <person name="Sterck L."/>
            <person name="Viollet A."/>
            <person name="Wang B.B."/>
            <person name="Wang K."/>
            <person name="Wang M."/>
            <person name="Wang X."/>
            <person name="Warfsmann J."/>
            <person name="Weissenbach J."/>
            <person name="White D.D."/>
            <person name="White J.D."/>
            <person name="Wiley G.B."/>
            <person name="Wincker P."/>
            <person name="Xing Y."/>
            <person name="Yang L."/>
            <person name="Yao Z."/>
            <person name="Ying F."/>
            <person name="Zhai J."/>
            <person name="Zhou L."/>
            <person name="Zuber A."/>
            <person name="Denarie J."/>
            <person name="Dixon R.A."/>
            <person name="May G.D."/>
            <person name="Schwartz D.C."/>
            <person name="Rogers J."/>
            <person name="Quetier F."/>
            <person name="Town C.D."/>
            <person name="Roe B.A."/>
        </authorList>
    </citation>
    <scope>NUCLEOTIDE SEQUENCE [LARGE SCALE GENOMIC DNA]</scope>
    <source>
        <strain evidence="9">A17</strain>
        <strain evidence="11 12">cv. Jemalong A17</strain>
    </source>
</reference>
<accession>G7L4L0</accession>
<name>G7L4L0_MEDTR</name>
<feature type="disulfide bond" evidence="5">
    <location>
        <begin position="89"/>
        <end position="97"/>
    </location>
</feature>
<keyword evidence="7" id="KW-0732">Signal</keyword>
<dbReference type="EMBL" id="CM001223">
    <property type="protein sequence ID" value="AES80158.1"/>
    <property type="molecule type" value="Genomic_DNA"/>
</dbReference>
<keyword evidence="2 6" id="KW-0646">Protease inhibitor</keyword>
<evidence type="ECO:0000256" key="3">
    <source>
        <dbReference type="ARBA" id="ARBA00022900"/>
    </source>
</evidence>
<evidence type="ECO:0000256" key="2">
    <source>
        <dbReference type="ARBA" id="ARBA00022690"/>
    </source>
</evidence>
<dbReference type="EnsemblPlants" id="AES80158">
    <property type="protein sequence ID" value="AES80158"/>
    <property type="gene ID" value="MTR_7g077260"/>
</dbReference>
<evidence type="ECO:0000256" key="5">
    <source>
        <dbReference type="PIRSR" id="PIRSR600877-51"/>
    </source>
</evidence>
<feature type="signal peptide" evidence="7">
    <location>
        <begin position="1"/>
        <end position="28"/>
    </location>
</feature>
<feature type="disulfide bond" evidence="5">
    <location>
        <begin position="57"/>
        <end position="112"/>
    </location>
</feature>
<sequence length="113" mass="12512">MELMKKKATMISLAFLVFLLSFTATVDARFDPTSFIAQVVSNGDATNYTVKFTAITCCNKCICTKTIPSMCRCVDVVETCRSGCRSCICPGSSPPQCYCDDLFQSRFCHKKCN</sequence>
<dbReference type="GO" id="GO:0004867">
    <property type="term" value="F:serine-type endopeptidase inhibitor activity"/>
    <property type="evidence" value="ECO:0007669"/>
    <property type="project" value="UniProtKB-KW"/>
</dbReference>
<feature type="disulfide bond" evidence="5">
    <location>
        <begin position="58"/>
        <end position="73"/>
    </location>
</feature>
<keyword evidence="3 6" id="KW-0722">Serine protease inhibitor</keyword>
<protein>
    <submittedName>
        <fullName evidence="9">Bowman birk trypsin inhibitor</fullName>
    </submittedName>
</protein>
<dbReference type="OMA" id="INDYCGE"/>
<evidence type="ECO:0000256" key="7">
    <source>
        <dbReference type="SAM" id="SignalP"/>
    </source>
</evidence>
<dbReference type="HOGENOM" id="CLU_156136_0_0_1"/>
<dbReference type="Proteomes" id="UP000002051">
    <property type="component" value="Unassembled WGS sequence"/>
</dbReference>
<evidence type="ECO:0000259" key="8">
    <source>
        <dbReference type="SMART" id="SM00269"/>
    </source>
</evidence>
<dbReference type="Proteomes" id="UP000265566">
    <property type="component" value="Chromosome 7"/>
</dbReference>
<reference evidence="13" key="4">
    <citation type="journal article" date="2018" name="Nat. Plants">
        <title>Whole-genome landscape of Medicago truncatula symbiotic genes.</title>
        <authorList>
            <person name="Pecrix Y."/>
            <person name="Staton S.E."/>
            <person name="Sallet E."/>
            <person name="Lelandais-Briere C."/>
            <person name="Moreau S."/>
            <person name="Carrere S."/>
            <person name="Blein T."/>
            <person name="Jardinaud M.F."/>
            <person name="Latrasse D."/>
            <person name="Zouine M."/>
            <person name="Zahm M."/>
            <person name="Kreplak J."/>
            <person name="Mayjonade B."/>
            <person name="Satge C."/>
            <person name="Perez M."/>
            <person name="Cauet S."/>
            <person name="Marande W."/>
            <person name="Chantry-Darmon C."/>
            <person name="Lopez-Roques C."/>
            <person name="Bouchez O."/>
            <person name="Berard A."/>
            <person name="Debelle F."/>
            <person name="Munos S."/>
            <person name="Bendahmane A."/>
            <person name="Berges H."/>
            <person name="Niebel A."/>
            <person name="Buitink J."/>
            <person name="Frugier F."/>
            <person name="Benhamed M."/>
            <person name="Crespi M."/>
            <person name="Gouzy J."/>
            <person name="Gamas P."/>
        </authorList>
    </citation>
    <scope>NUCLEOTIDE SEQUENCE [LARGE SCALE GENOMIC DNA]</scope>
    <source>
        <strain evidence="13">cv. Jemalong A17</strain>
    </source>
</reference>
<dbReference type="PANTHER" id="PTHR33479:SF18">
    <property type="entry name" value="INHIBITOR, PUTATIVE-RELATED"/>
    <property type="match status" value="1"/>
</dbReference>
<proteinExistence type="inferred from homology"/>
<feature type="domain" description="Bowman-Birk serine protease inhibitors family" evidence="8">
    <location>
        <begin position="57"/>
        <end position="112"/>
    </location>
</feature>
<reference evidence="11" key="3">
    <citation type="submission" date="2015-04" db="UniProtKB">
        <authorList>
            <consortium name="EnsemblPlants"/>
        </authorList>
    </citation>
    <scope>IDENTIFICATION</scope>
    <source>
        <strain evidence="11">cv. Jemalong A17</strain>
    </source>
</reference>
<comment type="similarity">
    <text evidence="1 6">Belongs to the Bowman-Birk serine protease inhibitor family.</text>
</comment>
<feature type="disulfide bond" evidence="5">
    <location>
        <begin position="61"/>
        <end position="108"/>
    </location>
</feature>
<gene>
    <name evidence="9" type="ordered locus">MTR_7g077260</name>
    <name evidence="10" type="ORF">MtrunA17_Chr7g0247511</name>
</gene>
<feature type="disulfide bond" evidence="5">
    <location>
        <begin position="63"/>
        <end position="71"/>
    </location>
</feature>
<organism evidence="9 12">
    <name type="scientific">Medicago truncatula</name>
    <name type="common">Barrel medic</name>
    <name type="synonym">Medicago tribuloides</name>
    <dbReference type="NCBI Taxonomy" id="3880"/>
    <lineage>
        <taxon>Eukaryota</taxon>
        <taxon>Viridiplantae</taxon>
        <taxon>Streptophyta</taxon>
        <taxon>Embryophyta</taxon>
        <taxon>Tracheophyta</taxon>
        <taxon>Spermatophyta</taxon>
        <taxon>Magnoliopsida</taxon>
        <taxon>eudicotyledons</taxon>
        <taxon>Gunneridae</taxon>
        <taxon>Pentapetalae</taxon>
        <taxon>rosids</taxon>
        <taxon>fabids</taxon>
        <taxon>Fabales</taxon>
        <taxon>Fabaceae</taxon>
        <taxon>Papilionoideae</taxon>
        <taxon>50 kb inversion clade</taxon>
        <taxon>NPAAA clade</taxon>
        <taxon>Hologalegina</taxon>
        <taxon>IRL clade</taxon>
        <taxon>Trifolieae</taxon>
        <taxon>Medicago</taxon>
    </lineage>
</organism>
<dbReference type="GO" id="GO:0005576">
    <property type="term" value="C:extracellular region"/>
    <property type="evidence" value="ECO:0007669"/>
    <property type="project" value="InterPro"/>
</dbReference>
<dbReference type="Pfam" id="PF00228">
    <property type="entry name" value="Bowman-Birk_leg"/>
    <property type="match status" value="1"/>
</dbReference>
<dbReference type="InterPro" id="IPR000877">
    <property type="entry name" value="Prot_inh_BBI"/>
</dbReference>
<evidence type="ECO:0000256" key="1">
    <source>
        <dbReference type="ARBA" id="ARBA00008506"/>
    </source>
</evidence>
<dbReference type="SUPFAM" id="SSF57247">
    <property type="entry name" value="Bowman-Birk inhibitor, BBI"/>
    <property type="match status" value="1"/>
</dbReference>
<dbReference type="Gene3D" id="2.10.69.10">
    <property type="entry name" value="Cysteine Protease (Bromelain) Inhibitor, subunit H"/>
    <property type="match status" value="1"/>
</dbReference>
<dbReference type="PANTHER" id="PTHR33479">
    <property type="entry name" value="BOWMAN-BIRK TYPE BRAN TRYPSIN INHIBITOR"/>
    <property type="match status" value="1"/>
</dbReference>
<evidence type="ECO:0000313" key="11">
    <source>
        <dbReference type="EnsemblPlants" id="AES80158"/>
    </source>
</evidence>
<dbReference type="CDD" id="cd00023">
    <property type="entry name" value="BBI"/>
    <property type="match status" value="1"/>
</dbReference>
<feature type="disulfide bond" evidence="5">
    <location>
        <begin position="84"/>
        <end position="99"/>
    </location>
</feature>